<feature type="compositionally biased region" description="Low complexity" evidence="1">
    <location>
        <begin position="65"/>
        <end position="76"/>
    </location>
</feature>
<evidence type="ECO:0000256" key="1">
    <source>
        <dbReference type="SAM" id="MobiDB-lite"/>
    </source>
</evidence>
<feature type="compositionally biased region" description="Polar residues" evidence="1">
    <location>
        <begin position="304"/>
        <end position="315"/>
    </location>
</feature>
<feature type="compositionally biased region" description="Basic and acidic residues" evidence="1">
    <location>
        <begin position="41"/>
        <end position="64"/>
    </location>
</feature>
<protein>
    <submittedName>
        <fullName evidence="2">Uncharacterized protein</fullName>
    </submittedName>
</protein>
<organism evidence="2 3">
    <name type="scientific">Sporisorium reilianum (strain SRZ2)</name>
    <name type="common">Maize head smut fungus</name>
    <dbReference type="NCBI Taxonomy" id="999809"/>
    <lineage>
        <taxon>Eukaryota</taxon>
        <taxon>Fungi</taxon>
        <taxon>Dikarya</taxon>
        <taxon>Basidiomycota</taxon>
        <taxon>Ustilaginomycotina</taxon>
        <taxon>Ustilaginomycetes</taxon>
        <taxon>Ustilaginales</taxon>
        <taxon>Ustilaginaceae</taxon>
        <taxon>Sporisorium</taxon>
    </lineage>
</organism>
<dbReference type="VEuPathDB" id="FungiDB:sr15387"/>
<dbReference type="Pfam" id="PF15496">
    <property type="entry name" value="DUF4646"/>
    <property type="match status" value="1"/>
</dbReference>
<keyword evidence="3" id="KW-1185">Reference proteome</keyword>
<feature type="compositionally biased region" description="Basic and acidic residues" evidence="1">
    <location>
        <begin position="336"/>
        <end position="349"/>
    </location>
</feature>
<feature type="compositionally biased region" description="Basic residues" evidence="1">
    <location>
        <begin position="363"/>
        <end position="391"/>
    </location>
</feature>
<dbReference type="InterPro" id="IPR028018">
    <property type="entry name" value="DUF4646"/>
</dbReference>
<dbReference type="eggNOG" id="ENOG502S4ZR">
    <property type="taxonomic scope" value="Eukaryota"/>
</dbReference>
<feature type="region of interest" description="Disordered" evidence="1">
    <location>
        <begin position="293"/>
        <end position="403"/>
    </location>
</feature>
<feature type="compositionally biased region" description="Low complexity" evidence="1">
    <location>
        <begin position="316"/>
        <end position="331"/>
    </location>
</feature>
<proteinExistence type="predicted"/>
<accession>E6ZNW9</accession>
<dbReference type="AlphaFoldDB" id="E6ZNW9"/>
<name>E6ZNW9_SPORE</name>
<dbReference type="OrthoDB" id="5314275at2759"/>
<feature type="region of interest" description="Disordered" evidence="1">
    <location>
        <begin position="1"/>
        <end position="114"/>
    </location>
</feature>
<reference evidence="2 3" key="1">
    <citation type="journal article" date="2010" name="Science">
        <title>Pathogenicity determinants in smut fungi revealed by genome comparison.</title>
        <authorList>
            <person name="Schirawski J."/>
            <person name="Mannhaupt G."/>
            <person name="Muench K."/>
            <person name="Brefort T."/>
            <person name="Schipper K."/>
            <person name="Doehlemann G."/>
            <person name="Di Stasio M."/>
            <person name="Roessel N."/>
            <person name="Mendoza-Mendoza A."/>
            <person name="Pester D."/>
            <person name="Mueller O."/>
            <person name="Winterberg B."/>
            <person name="Meyer E."/>
            <person name="Ghareeb H."/>
            <person name="Wollenberg T."/>
            <person name="Muensterkoetter M."/>
            <person name="Wong P."/>
            <person name="Walter M."/>
            <person name="Stukenbrock E."/>
            <person name="Gueldener U."/>
            <person name="Kahmann R."/>
        </authorList>
    </citation>
    <scope>NUCLEOTIDE SEQUENCE [LARGE SCALE GENOMIC DNA]</scope>
    <source>
        <strain evidence="3">SRZ2</strain>
    </source>
</reference>
<dbReference type="Proteomes" id="UP000008867">
    <property type="component" value="Chromosome 13"/>
</dbReference>
<gene>
    <name evidence="2" type="ORF">sr15387</name>
</gene>
<evidence type="ECO:0000313" key="3">
    <source>
        <dbReference type="Proteomes" id="UP000008867"/>
    </source>
</evidence>
<sequence length="428" mass="47658">MTSPYYQPTAYRAAEQGPVPPTYDTAMRTASTSRAMPSQHFADEKQFQGVSEKEQQRREREHELSSSSRYAPSSAPQQTVPSSSRAAHGGMPINPQTALAQFGSPFATSPDWAPSAHDARLTHLPQVDLETRIKMRFSGPSAEQRAMAPPPSFSRAFQPAQSYSLCHFEPVYIKSANKKDDKKQLLADGFQPVYPGALMVQRNVSAADWGRFLEDLTVAGRLTGKQSIISNVAPITMHLGVTGFLVTRAIEKGMKKRKDPMICEAVEMWQQSFFSARNLDVYVVLNGERLTVRSPNAPIPASNLAASTQLQRTHTSASSDSSTSSSSSSSDSSDDERDHGFQPTGDRKLDKKQRKALREQRKHERKQRKAEHKHERRMKKIDRKHERKQKKHGDSAKRTGARGGYLLVIAPLEPTLSKPPTDAAAFMW</sequence>
<dbReference type="EMBL" id="FQ311434">
    <property type="protein sequence ID" value="CBQ68926.1"/>
    <property type="molecule type" value="Genomic_DNA"/>
</dbReference>
<evidence type="ECO:0000313" key="2">
    <source>
        <dbReference type="EMBL" id="CBQ68926.1"/>
    </source>
</evidence>
<dbReference type="HOGENOM" id="CLU_650734_0_0_1"/>